<dbReference type="PROSITE" id="PS50883">
    <property type="entry name" value="EAL"/>
    <property type="match status" value="1"/>
</dbReference>
<dbReference type="InterPro" id="IPR029787">
    <property type="entry name" value="Nucleotide_cyclase"/>
</dbReference>
<dbReference type="Proteomes" id="UP001197875">
    <property type="component" value="Unassembled WGS sequence"/>
</dbReference>
<dbReference type="InterPro" id="IPR000160">
    <property type="entry name" value="GGDEF_dom"/>
</dbReference>
<dbReference type="PANTHER" id="PTHR33121">
    <property type="entry name" value="CYCLIC DI-GMP PHOSPHODIESTERASE PDEF"/>
    <property type="match status" value="1"/>
</dbReference>
<dbReference type="SUPFAM" id="SSF141868">
    <property type="entry name" value="EAL domain-like"/>
    <property type="match status" value="1"/>
</dbReference>
<dbReference type="InterPro" id="IPR001633">
    <property type="entry name" value="EAL_dom"/>
</dbReference>
<dbReference type="SMART" id="SM00052">
    <property type="entry name" value="EAL"/>
    <property type="match status" value="1"/>
</dbReference>
<dbReference type="InterPro" id="IPR043128">
    <property type="entry name" value="Rev_trsase/Diguanyl_cyclase"/>
</dbReference>
<dbReference type="PROSITE" id="PS50887">
    <property type="entry name" value="GGDEF"/>
    <property type="match status" value="1"/>
</dbReference>
<dbReference type="Pfam" id="PF00563">
    <property type="entry name" value="EAL"/>
    <property type="match status" value="1"/>
</dbReference>
<feature type="domain" description="EAL" evidence="1">
    <location>
        <begin position="255"/>
        <end position="509"/>
    </location>
</feature>
<dbReference type="Gene3D" id="3.20.20.450">
    <property type="entry name" value="EAL domain"/>
    <property type="match status" value="1"/>
</dbReference>
<accession>A0AAE3J790</accession>
<evidence type="ECO:0000313" key="3">
    <source>
        <dbReference type="EMBL" id="MCC2190722.1"/>
    </source>
</evidence>
<organism evidence="3 4">
    <name type="scientific">Fusicatenibacter faecihominis</name>
    <dbReference type="NCBI Taxonomy" id="2881276"/>
    <lineage>
        <taxon>Bacteria</taxon>
        <taxon>Bacillati</taxon>
        <taxon>Bacillota</taxon>
        <taxon>Clostridia</taxon>
        <taxon>Lachnospirales</taxon>
        <taxon>Lachnospiraceae</taxon>
        <taxon>Fusicatenibacter</taxon>
    </lineage>
</organism>
<gene>
    <name evidence="3" type="ORF">LKD71_13100</name>
</gene>
<dbReference type="CDD" id="cd01948">
    <property type="entry name" value="EAL"/>
    <property type="match status" value="1"/>
</dbReference>
<dbReference type="SMART" id="SM00267">
    <property type="entry name" value="GGDEF"/>
    <property type="match status" value="1"/>
</dbReference>
<evidence type="ECO:0000259" key="1">
    <source>
        <dbReference type="PROSITE" id="PS50883"/>
    </source>
</evidence>
<dbReference type="EMBL" id="JAJEPR010000026">
    <property type="protein sequence ID" value="MCC2190722.1"/>
    <property type="molecule type" value="Genomic_DNA"/>
</dbReference>
<dbReference type="SUPFAM" id="SSF55073">
    <property type="entry name" value="Nucleotide cyclase"/>
    <property type="match status" value="1"/>
</dbReference>
<dbReference type="Pfam" id="PF00990">
    <property type="entry name" value="GGDEF"/>
    <property type="match status" value="1"/>
</dbReference>
<dbReference type="AlphaFoldDB" id="A0AAE3J790"/>
<name>A0AAE3J790_9FIRM</name>
<feature type="domain" description="GGDEF" evidence="2">
    <location>
        <begin position="119"/>
        <end position="246"/>
    </location>
</feature>
<dbReference type="GO" id="GO:0071111">
    <property type="term" value="F:cyclic-guanylate-specific phosphodiesterase activity"/>
    <property type="evidence" value="ECO:0007669"/>
    <property type="project" value="InterPro"/>
</dbReference>
<comment type="caution">
    <text evidence="3">The sequence shown here is derived from an EMBL/GenBank/DDBJ whole genome shotgun (WGS) entry which is preliminary data.</text>
</comment>
<dbReference type="InterPro" id="IPR050706">
    <property type="entry name" value="Cyclic-di-GMP_PDE-like"/>
</dbReference>
<evidence type="ECO:0000259" key="2">
    <source>
        <dbReference type="PROSITE" id="PS50887"/>
    </source>
</evidence>
<dbReference type="Gene3D" id="3.30.70.270">
    <property type="match status" value="1"/>
</dbReference>
<proteinExistence type="predicted"/>
<reference evidence="3 4" key="1">
    <citation type="submission" date="2021-10" db="EMBL/GenBank/DDBJ databases">
        <title>Anaerobic single-cell dispensing facilitates the cultivation of human gut bacteria.</title>
        <authorList>
            <person name="Afrizal A."/>
        </authorList>
    </citation>
    <scope>NUCLEOTIDE SEQUENCE [LARGE SCALE GENOMIC DNA]</scope>
    <source>
        <strain evidence="3 4">CLA-AA-H277</strain>
    </source>
</reference>
<dbReference type="InterPro" id="IPR035919">
    <property type="entry name" value="EAL_sf"/>
</dbReference>
<dbReference type="PANTHER" id="PTHR33121:SF70">
    <property type="entry name" value="SIGNALING PROTEIN YKOW"/>
    <property type="match status" value="1"/>
</dbReference>
<keyword evidence="4" id="KW-1185">Reference proteome</keyword>
<evidence type="ECO:0000313" key="4">
    <source>
        <dbReference type="Proteomes" id="UP001197875"/>
    </source>
</evidence>
<dbReference type="RefSeq" id="WP_227615794.1">
    <property type="nucleotide sequence ID" value="NZ_JAJEPR010000026.1"/>
</dbReference>
<sequence>MEKNAGFHVGERPCYFCCSQTTPCGACPVRKLQEDPSLSECSSVQFHSQLHCAFDLTFHRTALSDGTPVYLGLAKPHMYLNEEKEALEERIEHDELTGALTRPAFCRHTSKLLKSHPETEYTIVRTDIYGLRMINDLFQSQAGDALLHDFYESVLKHLKPGDTCGRFYADSFCICTSMNREEILDFMEQLQHDMDHYPLAFHISLYFGICPVYDRNMPPYQLADFAKMALQKARTSYSQPYSIFNEEFRQQVTREQTLIQSMEPSLKNGDFVPYFQPFFDIRTKSIVGAEVLVRWNHPIYGMISPASFIPVFEKNGFIIQLDQYIWEEAAKLLWRRKKEGRKRIPFSVNVSRAHIFDEDFEPFLLGLMEKYELDPGAFGLELTESVYVESQDTMAEAVARLQKKGFRFLMDDFGSGYSSLSVLKDCPMDVLKIDMTFVRDILESPRSQIILSEIIHMMHRLNLPMIAEGVENPEQTKLLKNWDCNTVQGYYFARPMPAEAFEKLIDETQR</sequence>
<protein>
    <submittedName>
        <fullName evidence="3">GGDEF domain-containing phosphodiesterase</fullName>
    </submittedName>
</protein>